<dbReference type="PRINTS" id="PR00412">
    <property type="entry name" value="EPOXHYDRLASE"/>
</dbReference>
<evidence type="ECO:0000313" key="3">
    <source>
        <dbReference type="EMBL" id="CAE7364399.1"/>
    </source>
</evidence>
<dbReference type="Gene3D" id="3.40.50.1820">
    <property type="entry name" value="alpha/beta hydrolase"/>
    <property type="match status" value="1"/>
</dbReference>
<gene>
    <name evidence="3" type="primary">PPH</name>
    <name evidence="3" type="ORF">SNEC2469_LOCUS9658</name>
</gene>
<dbReference type="OrthoDB" id="408373at2759"/>
<feature type="compositionally biased region" description="Basic and acidic residues" evidence="1">
    <location>
        <begin position="349"/>
        <end position="363"/>
    </location>
</feature>
<dbReference type="Proteomes" id="UP000601435">
    <property type="component" value="Unassembled WGS sequence"/>
</dbReference>
<feature type="region of interest" description="Disordered" evidence="1">
    <location>
        <begin position="225"/>
        <end position="246"/>
    </location>
</feature>
<feature type="domain" description="AB hydrolase-1" evidence="2">
    <location>
        <begin position="577"/>
        <end position="871"/>
    </location>
</feature>
<dbReference type="PANTHER" id="PTHR46438">
    <property type="entry name" value="ALPHA/BETA-HYDROLASES SUPERFAMILY PROTEIN"/>
    <property type="match status" value="1"/>
</dbReference>
<organism evidence="3 4">
    <name type="scientific">Symbiodinium necroappetens</name>
    <dbReference type="NCBI Taxonomy" id="1628268"/>
    <lineage>
        <taxon>Eukaryota</taxon>
        <taxon>Sar</taxon>
        <taxon>Alveolata</taxon>
        <taxon>Dinophyceae</taxon>
        <taxon>Suessiales</taxon>
        <taxon>Symbiodiniaceae</taxon>
        <taxon>Symbiodinium</taxon>
    </lineage>
</organism>
<dbReference type="GO" id="GO:0003824">
    <property type="term" value="F:catalytic activity"/>
    <property type="evidence" value="ECO:0007669"/>
    <property type="project" value="InterPro"/>
</dbReference>
<feature type="region of interest" description="Disordered" evidence="1">
    <location>
        <begin position="258"/>
        <end position="295"/>
    </location>
</feature>
<feature type="compositionally biased region" description="Basic and acidic residues" evidence="1">
    <location>
        <begin position="372"/>
        <end position="383"/>
    </location>
</feature>
<evidence type="ECO:0000313" key="4">
    <source>
        <dbReference type="Proteomes" id="UP000601435"/>
    </source>
</evidence>
<proteinExistence type="predicted"/>
<reference evidence="3" key="1">
    <citation type="submission" date="2021-02" db="EMBL/GenBank/DDBJ databases">
        <authorList>
            <person name="Dougan E. K."/>
            <person name="Rhodes N."/>
            <person name="Thang M."/>
            <person name="Chan C."/>
        </authorList>
    </citation>
    <scope>NUCLEOTIDE SEQUENCE</scope>
</reference>
<sequence length="883" mass="96084">MLEDVFPKAPQPLDVLAEQVHAGVNVRTSTSCRDRESVKRPFLFSGYLSGISERSASFDDFQYFHMDMCLSDSIEQETAGEEEPEEPQEEETQAARRPGKKKEAASWEAFKADAADPDGDADMEGAAKAPKKRGRAEGATNEPPMAAAVAHSAVQALLDAWEAESDSEASTWIQEDGEVLTVRAPPSKRLRGTQVGAAGAENKIDALRRSGLRFAADGRLVVDDAAEEKGKDEAPQFTHGTTSKPKALSQLAAQRKARAEAKAQARAARRGVHVIKGMESYKPGRKRAQGDAKRKGAKLEPFAYVRLNPKVTKEKFKTKATETFSKVIKGAKKGVLKVSVDFFSESLGGEEKARGPDSSEFRGSKRAGSRKGKAEKASADKAQKGNKAGFPPVQNTAGGDFWIGGFLQNARALTGQVELKDTEGLVLDRSSGRQFLQCFQDGIGISKLAMRNSTQECATLGHAVGFNRQDFMHSLATKHGKKPDEYITARSEQDWEKLFVAVVLSLLTFRAFVAPASKRSIFEPSRAQATQVLDRVEIPDSFPDANPQGIENRYWQWRGQRIRYQFAGEENVDGPSVLLVHGLFVNADHWRKNLPALAKAGFRVFAIDLLGSGYSSKPAPCSEEGRAINGENGRSLDAPLVDLVDASGNERGPIAVPQKHPLGSVYNFFTWSEQIRDFTRDIIGAPAGGVTLVTNSIGAISGLQAAVDETDLYNGVAILNPNFRELHVAEQPPFLPPIVSAVQGTLRAYGQPLFDALANPGTVGEILKEPYHDASTVTNELVDVLLSPLLTKGSADVVFDTLSYSAGPLPEQLLADKRLSNVPVWVCWGEEDPWTPAPRVKSLRRFPPVQDVVPLPGVGHCPHDEAPEVVNSFLVEFIRQLRS</sequence>
<dbReference type="InterPro" id="IPR000639">
    <property type="entry name" value="Epox_hydrolase-like"/>
</dbReference>
<dbReference type="InterPro" id="IPR029058">
    <property type="entry name" value="AB_hydrolase_fold"/>
</dbReference>
<dbReference type="Pfam" id="PF12697">
    <property type="entry name" value="Abhydrolase_6"/>
    <property type="match status" value="1"/>
</dbReference>
<comment type="caution">
    <text evidence="3">The sequence shown here is derived from an EMBL/GenBank/DDBJ whole genome shotgun (WGS) entry which is preliminary data.</text>
</comment>
<accession>A0A812QCC1</accession>
<dbReference type="SUPFAM" id="SSF53474">
    <property type="entry name" value="alpha/beta-Hydrolases"/>
    <property type="match status" value="1"/>
</dbReference>
<feature type="region of interest" description="Disordered" evidence="1">
    <location>
        <begin position="348"/>
        <end position="393"/>
    </location>
</feature>
<evidence type="ECO:0000259" key="2">
    <source>
        <dbReference type="Pfam" id="PF12697"/>
    </source>
</evidence>
<dbReference type="EMBL" id="CAJNJA010015597">
    <property type="protein sequence ID" value="CAE7364399.1"/>
    <property type="molecule type" value="Genomic_DNA"/>
</dbReference>
<dbReference type="PANTHER" id="PTHR46438:SF12">
    <property type="entry name" value="ALPHA_BETA-HYDROLASES SUPERFAMILY PROTEIN"/>
    <property type="match status" value="1"/>
</dbReference>
<keyword evidence="4" id="KW-1185">Reference proteome</keyword>
<feature type="region of interest" description="Disordered" evidence="1">
    <location>
        <begin position="75"/>
        <end position="145"/>
    </location>
</feature>
<name>A0A812QCC1_9DINO</name>
<evidence type="ECO:0000256" key="1">
    <source>
        <dbReference type="SAM" id="MobiDB-lite"/>
    </source>
</evidence>
<dbReference type="AlphaFoldDB" id="A0A812QCC1"/>
<protein>
    <submittedName>
        <fullName evidence="3">PPH protein</fullName>
    </submittedName>
</protein>
<dbReference type="InterPro" id="IPR000073">
    <property type="entry name" value="AB_hydrolase_1"/>
</dbReference>
<feature type="compositionally biased region" description="Acidic residues" evidence="1">
    <location>
        <begin position="75"/>
        <end position="92"/>
    </location>
</feature>
<feature type="compositionally biased region" description="Basic and acidic residues" evidence="1">
    <location>
        <begin position="101"/>
        <end position="114"/>
    </location>
</feature>